<evidence type="ECO:0000259" key="8">
    <source>
        <dbReference type="PROSITE" id="PS50011"/>
    </source>
</evidence>
<proteinExistence type="predicted"/>
<dbReference type="PANTHER" id="PTHR24351">
    <property type="entry name" value="RIBOSOMAL PROTEIN S6 KINASE"/>
    <property type="match status" value="1"/>
</dbReference>
<dbReference type="GO" id="GO:0004674">
    <property type="term" value="F:protein serine/threonine kinase activity"/>
    <property type="evidence" value="ECO:0007669"/>
    <property type="project" value="UniProtKB-KW"/>
</dbReference>
<dbReference type="InterPro" id="IPR017441">
    <property type="entry name" value="Protein_kinase_ATP_BS"/>
</dbReference>
<dbReference type="Proteomes" id="UP000694556">
    <property type="component" value="Unassembled WGS sequence"/>
</dbReference>
<evidence type="ECO:0000256" key="7">
    <source>
        <dbReference type="SAM" id="MobiDB-lite"/>
    </source>
</evidence>
<evidence type="ECO:0000313" key="9">
    <source>
        <dbReference type="Ensembl" id="ENSCMMP00000011820.1"/>
    </source>
</evidence>
<dbReference type="AlphaFoldDB" id="A0A8C3GIC4"/>
<dbReference type="Gene3D" id="3.30.200.20">
    <property type="entry name" value="Phosphorylase Kinase, domain 1"/>
    <property type="match status" value="1"/>
</dbReference>
<evidence type="ECO:0000256" key="5">
    <source>
        <dbReference type="ARBA" id="ARBA00022840"/>
    </source>
</evidence>
<evidence type="ECO:0000256" key="1">
    <source>
        <dbReference type="ARBA" id="ARBA00022527"/>
    </source>
</evidence>
<dbReference type="Ensembl" id="ENSCMMT00000013003.1">
    <property type="protein sequence ID" value="ENSCMMP00000011820.1"/>
    <property type="gene ID" value="ENSCMMG00000007473.1"/>
</dbReference>
<keyword evidence="10" id="KW-1185">Reference proteome</keyword>
<reference evidence="9" key="2">
    <citation type="submission" date="2025-09" db="UniProtKB">
        <authorList>
            <consortium name="Ensembl"/>
        </authorList>
    </citation>
    <scope>IDENTIFICATION</scope>
</reference>
<keyword evidence="5 6" id="KW-0067">ATP-binding</keyword>
<accession>A0A8C3GIC4</accession>
<evidence type="ECO:0000256" key="3">
    <source>
        <dbReference type="ARBA" id="ARBA00022741"/>
    </source>
</evidence>
<dbReference type="GO" id="GO:0005524">
    <property type="term" value="F:ATP binding"/>
    <property type="evidence" value="ECO:0007669"/>
    <property type="project" value="UniProtKB-UniRule"/>
</dbReference>
<reference evidence="9" key="1">
    <citation type="submission" date="2025-08" db="UniProtKB">
        <authorList>
            <consortium name="Ensembl"/>
        </authorList>
    </citation>
    <scope>IDENTIFICATION</scope>
</reference>
<evidence type="ECO:0000256" key="6">
    <source>
        <dbReference type="PROSITE-ProRule" id="PRU10141"/>
    </source>
</evidence>
<keyword evidence="2" id="KW-0808">Transferase</keyword>
<dbReference type="FunFam" id="3.30.200.20:FF:000587">
    <property type="entry name" value="Non-specific serine/threonine protein kinase"/>
    <property type="match status" value="1"/>
</dbReference>
<feature type="domain" description="Protein kinase" evidence="8">
    <location>
        <begin position="62"/>
        <end position="195"/>
    </location>
</feature>
<dbReference type="InterPro" id="IPR011009">
    <property type="entry name" value="Kinase-like_dom_sf"/>
</dbReference>
<evidence type="ECO:0000256" key="2">
    <source>
        <dbReference type="ARBA" id="ARBA00022679"/>
    </source>
</evidence>
<dbReference type="Pfam" id="PF00069">
    <property type="entry name" value="Pkinase"/>
    <property type="match status" value="1"/>
</dbReference>
<keyword evidence="4" id="KW-0418">Kinase</keyword>
<sequence>MAGVFDIDLETEEGSDGDEPELGAMELEPRGNGLEPVGHYEEIEISESSVNNGPEHIGPHCFELLRVLGKGGYGKVFQVRKVQGTNTGKIFAMKVLKKAKIACNAKDTAHTRAERNILEAVKHPFIVDLIYAFQTGGKLYLILECLSGAAPGRGGWGGGGQSPVKAQGPPGLCLAGGELFMQLEREGIFLEDTAW</sequence>
<feature type="compositionally biased region" description="Acidic residues" evidence="7">
    <location>
        <begin position="7"/>
        <end position="21"/>
    </location>
</feature>
<dbReference type="InterPro" id="IPR000719">
    <property type="entry name" value="Prot_kinase_dom"/>
</dbReference>
<dbReference type="PROSITE" id="PS00107">
    <property type="entry name" value="PROTEIN_KINASE_ATP"/>
    <property type="match status" value="1"/>
</dbReference>
<evidence type="ECO:0000313" key="10">
    <source>
        <dbReference type="Proteomes" id="UP000694556"/>
    </source>
</evidence>
<feature type="region of interest" description="Disordered" evidence="7">
    <location>
        <begin position="1"/>
        <end position="22"/>
    </location>
</feature>
<dbReference type="SMART" id="SM00220">
    <property type="entry name" value="S_TKc"/>
    <property type="match status" value="1"/>
</dbReference>
<dbReference type="SUPFAM" id="SSF56112">
    <property type="entry name" value="Protein kinase-like (PK-like)"/>
    <property type="match status" value="1"/>
</dbReference>
<protein>
    <submittedName>
        <fullName evidence="9">Ribosomal protein S6 kinase B2</fullName>
    </submittedName>
</protein>
<keyword evidence="1" id="KW-0723">Serine/threonine-protein kinase</keyword>
<evidence type="ECO:0000256" key="4">
    <source>
        <dbReference type="ARBA" id="ARBA00022777"/>
    </source>
</evidence>
<feature type="binding site" evidence="6">
    <location>
        <position position="94"/>
    </location>
    <ligand>
        <name>ATP</name>
        <dbReference type="ChEBI" id="CHEBI:30616"/>
    </ligand>
</feature>
<name>A0A8C3GIC4_CAIMO</name>
<keyword evidence="3 6" id="KW-0547">Nucleotide-binding</keyword>
<organism evidence="9 10">
    <name type="scientific">Cairina moschata</name>
    <name type="common">Muscovy duck</name>
    <dbReference type="NCBI Taxonomy" id="8855"/>
    <lineage>
        <taxon>Eukaryota</taxon>
        <taxon>Metazoa</taxon>
        <taxon>Chordata</taxon>
        <taxon>Craniata</taxon>
        <taxon>Vertebrata</taxon>
        <taxon>Euteleostomi</taxon>
        <taxon>Archelosauria</taxon>
        <taxon>Archosauria</taxon>
        <taxon>Dinosauria</taxon>
        <taxon>Saurischia</taxon>
        <taxon>Theropoda</taxon>
        <taxon>Coelurosauria</taxon>
        <taxon>Aves</taxon>
        <taxon>Neognathae</taxon>
        <taxon>Galloanserae</taxon>
        <taxon>Anseriformes</taxon>
        <taxon>Anatidae</taxon>
        <taxon>Anatinae</taxon>
        <taxon>Cairina</taxon>
    </lineage>
</organism>
<dbReference type="PROSITE" id="PS50011">
    <property type="entry name" value="PROTEIN_KINASE_DOM"/>
    <property type="match status" value="1"/>
</dbReference>